<reference evidence="1 2" key="1">
    <citation type="journal article" date="2015" name="Proc. Natl. Acad. Sci. U.S.A.">
        <title>The resurrection genome of Boea hygrometrica: A blueprint for survival of dehydration.</title>
        <authorList>
            <person name="Xiao L."/>
            <person name="Yang G."/>
            <person name="Zhang L."/>
            <person name="Yang X."/>
            <person name="Zhao S."/>
            <person name="Ji Z."/>
            <person name="Zhou Q."/>
            <person name="Hu M."/>
            <person name="Wang Y."/>
            <person name="Chen M."/>
            <person name="Xu Y."/>
            <person name="Jin H."/>
            <person name="Xiao X."/>
            <person name="Hu G."/>
            <person name="Bao F."/>
            <person name="Hu Y."/>
            <person name="Wan P."/>
            <person name="Li L."/>
            <person name="Deng X."/>
            <person name="Kuang T."/>
            <person name="Xiang C."/>
            <person name="Zhu J.K."/>
            <person name="Oliver M.J."/>
            <person name="He Y."/>
        </authorList>
    </citation>
    <scope>NUCLEOTIDE SEQUENCE [LARGE SCALE GENOMIC DNA]</scope>
    <source>
        <strain evidence="2">cv. XS01</strain>
    </source>
</reference>
<sequence>MASALISNSLHISFDSVLAMDDAGLVTVFEALVATGLKYFLGCSAIYYEAVLIEFFENSYVRDGMVVSTI</sequence>
<proteinExistence type="predicted"/>
<dbReference type="OrthoDB" id="848707at2759"/>
<dbReference type="Proteomes" id="UP000250235">
    <property type="component" value="Unassembled WGS sequence"/>
</dbReference>
<dbReference type="EMBL" id="KV190040">
    <property type="protein sequence ID" value="KZT75803.1"/>
    <property type="molecule type" value="Genomic_DNA"/>
</dbReference>
<keyword evidence="2" id="KW-1185">Reference proteome</keyword>
<name>A0A2Z6ZYB7_9LAMI</name>
<accession>A0A2Z6ZYB7</accession>
<evidence type="ECO:0000313" key="1">
    <source>
        <dbReference type="EMBL" id="KZT75803.1"/>
    </source>
</evidence>
<gene>
    <name evidence="1" type="ORF">F511_47172</name>
</gene>
<dbReference type="AlphaFoldDB" id="A0A2Z6ZYB7"/>
<protein>
    <submittedName>
        <fullName evidence="1">Uncharacterized protein</fullName>
    </submittedName>
</protein>
<organism evidence="1 2">
    <name type="scientific">Dorcoceras hygrometricum</name>
    <dbReference type="NCBI Taxonomy" id="472368"/>
    <lineage>
        <taxon>Eukaryota</taxon>
        <taxon>Viridiplantae</taxon>
        <taxon>Streptophyta</taxon>
        <taxon>Embryophyta</taxon>
        <taxon>Tracheophyta</taxon>
        <taxon>Spermatophyta</taxon>
        <taxon>Magnoliopsida</taxon>
        <taxon>eudicotyledons</taxon>
        <taxon>Gunneridae</taxon>
        <taxon>Pentapetalae</taxon>
        <taxon>asterids</taxon>
        <taxon>lamiids</taxon>
        <taxon>Lamiales</taxon>
        <taxon>Gesneriaceae</taxon>
        <taxon>Didymocarpoideae</taxon>
        <taxon>Trichosporeae</taxon>
        <taxon>Loxocarpinae</taxon>
        <taxon>Dorcoceras</taxon>
    </lineage>
</organism>
<evidence type="ECO:0000313" key="2">
    <source>
        <dbReference type="Proteomes" id="UP000250235"/>
    </source>
</evidence>